<accession>A0A9J7BLC4</accession>
<organism evidence="1 2">
    <name type="scientific">Occallatibacter riparius</name>
    <dbReference type="NCBI Taxonomy" id="1002689"/>
    <lineage>
        <taxon>Bacteria</taxon>
        <taxon>Pseudomonadati</taxon>
        <taxon>Acidobacteriota</taxon>
        <taxon>Terriglobia</taxon>
        <taxon>Terriglobales</taxon>
        <taxon>Acidobacteriaceae</taxon>
        <taxon>Occallatibacter</taxon>
    </lineage>
</organism>
<dbReference type="RefSeq" id="WP_260792599.1">
    <property type="nucleotide sequence ID" value="NZ_CP093313.1"/>
</dbReference>
<keyword evidence="2" id="KW-1185">Reference proteome</keyword>
<dbReference type="AlphaFoldDB" id="A0A9J7BLC4"/>
<evidence type="ECO:0000313" key="1">
    <source>
        <dbReference type="EMBL" id="UWZ83265.1"/>
    </source>
</evidence>
<protein>
    <submittedName>
        <fullName evidence="1">Uncharacterized protein</fullName>
    </submittedName>
</protein>
<proteinExistence type="predicted"/>
<dbReference type="Proteomes" id="UP001059380">
    <property type="component" value="Chromosome"/>
</dbReference>
<sequence length="154" mass="17078">MKMLGLVLSVLLVAWVALAGFDQWVHARWWLVDGPDNQSKFFRTYDPQPVYAKYQHDGGLSVGHGQGCGPGFRSIQHFADFTPGFTIRVDRKQELLDALRNDILLQLRNTGTNVAATHDQADGGSRTSTLPATASARFQWSRQFTMRGSSGTPL</sequence>
<name>A0A9J7BLC4_9BACT</name>
<gene>
    <name evidence="1" type="ORF">MOP44_22180</name>
</gene>
<reference evidence="1" key="1">
    <citation type="submission" date="2021-04" db="EMBL/GenBank/DDBJ databases">
        <title>Phylogenetic analysis of Acidobacteriaceae.</title>
        <authorList>
            <person name="Qiu L."/>
            <person name="Zhang Q."/>
        </authorList>
    </citation>
    <scope>NUCLEOTIDE SEQUENCE</scope>
    <source>
        <strain evidence="1">DSM 25168</strain>
    </source>
</reference>
<dbReference type="EMBL" id="CP093313">
    <property type="protein sequence ID" value="UWZ83265.1"/>
    <property type="molecule type" value="Genomic_DNA"/>
</dbReference>
<evidence type="ECO:0000313" key="2">
    <source>
        <dbReference type="Proteomes" id="UP001059380"/>
    </source>
</evidence>
<dbReference type="KEGG" id="orp:MOP44_22180"/>